<keyword evidence="5" id="KW-1185">Reference proteome</keyword>
<dbReference type="PANTHER" id="PTHR43884">
    <property type="entry name" value="ACYL-COA DEHYDROGENASE"/>
    <property type="match status" value="1"/>
</dbReference>
<evidence type="ECO:0000256" key="1">
    <source>
        <dbReference type="ARBA" id="ARBA00001974"/>
    </source>
</evidence>
<sequence length="90" mass="9785">MDKRCGSRIVMQTGICIARTNPDPKAKTGEAFAGFIVAERDWVGVNVGRKEWNIGKKASDTRGITFEDVVVPKENVLGKECIGFKIAMGA</sequence>
<evidence type="ECO:0000256" key="2">
    <source>
        <dbReference type="ARBA" id="ARBA00022630"/>
    </source>
</evidence>
<feature type="non-terminal residue" evidence="4">
    <location>
        <position position="90"/>
    </location>
</feature>
<dbReference type="GO" id="GO:0003995">
    <property type="term" value="F:acyl-CoA dehydrogenase activity"/>
    <property type="evidence" value="ECO:0007669"/>
    <property type="project" value="TreeGrafter"/>
</dbReference>
<dbReference type="Gene3D" id="2.40.110.10">
    <property type="entry name" value="Butyryl-CoA Dehydrogenase, subunit A, domain 2"/>
    <property type="match status" value="1"/>
</dbReference>
<dbReference type="OrthoDB" id="434771at2759"/>
<proteinExistence type="predicted"/>
<evidence type="ECO:0000313" key="5">
    <source>
        <dbReference type="Proteomes" id="UP000288716"/>
    </source>
</evidence>
<organism evidence="4 5">
    <name type="scientific">Leptotrombidium deliense</name>
    <dbReference type="NCBI Taxonomy" id="299467"/>
    <lineage>
        <taxon>Eukaryota</taxon>
        <taxon>Metazoa</taxon>
        <taxon>Ecdysozoa</taxon>
        <taxon>Arthropoda</taxon>
        <taxon>Chelicerata</taxon>
        <taxon>Arachnida</taxon>
        <taxon>Acari</taxon>
        <taxon>Acariformes</taxon>
        <taxon>Trombidiformes</taxon>
        <taxon>Prostigmata</taxon>
        <taxon>Anystina</taxon>
        <taxon>Parasitengona</taxon>
        <taxon>Trombiculoidea</taxon>
        <taxon>Trombiculidae</taxon>
        <taxon>Leptotrombidium</taxon>
    </lineage>
</organism>
<dbReference type="InterPro" id="IPR009100">
    <property type="entry name" value="AcylCoA_DH/oxidase_NM_dom_sf"/>
</dbReference>
<dbReference type="InterPro" id="IPR046373">
    <property type="entry name" value="Acyl-CoA_Oxase/DH_mid-dom_sf"/>
</dbReference>
<evidence type="ECO:0000256" key="3">
    <source>
        <dbReference type="ARBA" id="ARBA00022827"/>
    </source>
</evidence>
<evidence type="ECO:0000313" key="4">
    <source>
        <dbReference type="EMBL" id="RWS18108.1"/>
    </source>
</evidence>
<accession>A0A443RS87</accession>
<name>A0A443RS87_9ACAR</name>
<dbReference type="VEuPathDB" id="VectorBase:LDEU013932"/>
<comment type="caution">
    <text evidence="4">The sequence shown here is derived from an EMBL/GenBank/DDBJ whole genome shotgun (WGS) entry which is preliminary data.</text>
</comment>
<dbReference type="STRING" id="299467.A0A443RS87"/>
<comment type="cofactor">
    <cofactor evidence="1">
        <name>FAD</name>
        <dbReference type="ChEBI" id="CHEBI:57692"/>
    </cofactor>
</comment>
<keyword evidence="3" id="KW-0274">FAD</keyword>
<dbReference type="Proteomes" id="UP000288716">
    <property type="component" value="Unassembled WGS sequence"/>
</dbReference>
<protein>
    <submittedName>
        <fullName evidence="4">Uncharacterized protein</fullName>
    </submittedName>
</protein>
<dbReference type="EMBL" id="NCKV01046005">
    <property type="protein sequence ID" value="RWS18108.1"/>
    <property type="molecule type" value="Genomic_DNA"/>
</dbReference>
<gene>
    <name evidence="4" type="ORF">B4U80_12569</name>
</gene>
<dbReference type="AlphaFoldDB" id="A0A443RS87"/>
<dbReference type="PANTHER" id="PTHR43884:SF12">
    <property type="entry name" value="ISOVALERYL-COA DEHYDROGENASE, MITOCHONDRIAL-RELATED"/>
    <property type="match status" value="1"/>
</dbReference>
<keyword evidence="2" id="KW-0285">Flavoprotein</keyword>
<reference evidence="4 5" key="1">
    <citation type="journal article" date="2018" name="Gigascience">
        <title>Genomes of trombidid mites reveal novel predicted allergens and laterally-transferred genes associated with secondary metabolism.</title>
        <authorList>
            <person name="Dong X."/>
            <person name="Chaisiri K."/>
            <person name="Xia D."/>
            <person name="Armstrong S.D."/>
            <person name="Fang Y."/>
            <person name="Donnelly M.J."/>
            <person name="Kadowaki T."/>
            <person name="McGarry J.W."/>
            <person name="Darby A.C."/>
            <person name="Makepeace B.L."/>
        </authorList>
    </citation>
    <scope>NUCLEOTIDE SEQUENCE [LARGE SCALE GENOMIC DNA]</scope>
    <source>
        <strain evidence="4">UoL-UT</strain>
    </source>
</reference>
<dbReference type="SUPFAM" id="SSF56645">
    <property type="entry name" value="Acyl-CoA dehydrogenase NM domain-like"/>
    <property type="match status" value="1"/>
</dbReference>